<reference evidence="3" key="2">
    <citation type="submission" date="2020-09" db="EMBL/GenBank/DDBJ databases">
        <authorList>
            <person name="Sun Q."/>
            <person name="Zhou Y."/>
        </authorList>
    </citation>
    <scope>NUCLEOTIDE SEQUENCE</scope>
    <source>
        <strain evidence="3">CGMCC 1.3617</strain>
    </source>
</reference>
<dbReference type="InterPro" id="IPR009875">
    <property type="entry name" value="PilZ_domain"/>
</dbReference>
<evidence type="ECO:0000256" key="1">
    <source>
        <dbReference type="SAM" id="Phobius"/>
    </source>
</evidence>
<accession>A0A917KRI7</accession>
<dbReference type="RefSeq" id="WP_188969474.1">
    <property type="nucleotide sequence ID" value="NZ_BMKW01000009.1"/>
</dbReference>
<dbReference type="AlphaFoldDB" id="A0A917KRI7"/>
<dbReference type="Gene3D" id="6.10.340.10">
    <property type="match status" value="1"/>
</dbReference>
<evidence type="ECO:0000313" key="4">
    <source>
        <dbReference type="Proteomes" id="UP000661507"/>
    </source>
</evidence>
<dbReference type="PROSITE" id="PS50885">
    <property type="entry name" value="HAMP"/>
    <property type="match status" value="1"/>
</dbReference>
<dbReference type="GO" id="GO:0035438">
    <property type="term" value="F:cyclic-di-GMP binding"/>
    <property type="evidence" value="ECO:0007669"/>
    <property type="project" value="InterPro"/>
</dbReference>
<reference evidence="3" key="1">
    <citation type="journal article" date="2014" name="Int. J. Syst. Evol. Microbiol.">
        <title>Complete genome sequence of Corynebacterium casei LMG S-19264T (=DSM 44701T), isolated from a smear-ripened cheese.</title>
        <authorList>
            <consortium name="US DOE Joint Genome Institute (JGI-PGF)"/>
            <person name="Walter F."/>
            <person name="Albersmeier A."/>
            <person name="Kalinowski J."/>
            <person name="Ruckert C."/>
        </authorList>
    </citation>
    <scope>NUCLEOTIDE SEQUENCE</scope>
    <source>
        <strain evidence="3">CGMCC 1.3617</strain>
    </source>
</reference>
<protein>
    <recommendedName>
        <fullName evidence="2">HAMP domain-containing protein</fullName>
    </recommendedName>
</protein>
<feature type="transmembrane region" description="Helical" evidence="1">
    <location>
        <begin position="37"/>
        <end position="56"/>
    </location>
</feature>
<keyword evidence="1" id="KW-0472">Membrane</keyword>
<dbReference type="Pfam" id="PF07238">
    <property type="entry name" value="PilZ"/>
    <property type="match status" value="1"/>
</dbReference>
<feature type="domain" description="HAMP" evidence="2">
    <location>
        <begin position="57"/>
        <end position="110"/>
    </location>
</feature>
<dbReference type="EMBL" id="BMKW01000009">
    <property type="protein sequence ID" value="GGJ26612.1"/>
    <property type="molecule type" value="Genomic_DNA"/>
</dbReference>
<organism evidence="3 4">
    <name type="scientific">Neoroseomonas lacus</name>
    <dbReference type="NCBI Taxonomy" id="287609"/>
    <lineage>
        <taxon>Bacteria</taxon>
        <taxon>Pseudomonadati</taxon>
        <taxon>Pseudomonadota</taxon>
        <taxon>Alphaproteobacteria</taxon>
        <taxon>Acetobacterales</taxon>
        <taxon>Acetobacteraceae</taxon>
        <taxon>Neoroseomonas</taxon>
    </lineage>
</organism>
<keyword evidence="1" id="KW-0812">Transmembrane</keyword>
<gene>
    <name evidence="3" type="ORF">GCM10011320_37590</name>
</gene>
<proteinExistence type="predicted"/>
<evidence type="ECO:0000313" key="3">
    <source>
        <dbReference type="EMBL" id="GGJ26612.1"/>
    </source>
</evidence>
<dbReference type="GO" id="GO:0016020">
    <property type="term" value="C:membrane"/>
    <property type="evidence" value="ECO:0007669"/>
    <property type="project" value="InterPro"/>
</dbReference>
<comment type="caution">
    <text evidence="3">The sequence shown here is derived from an EMBL/GenBank/DDBJ whole genome shotgun (WGS) entry which is preliminary data.</text>
</comment>
<keyword evidence="4" id="KW-1185">Reference proteome</keyword>
<dbReference type="GO" id="GO:0007165">
    <property type="term" value="P:signal transduction"/>
    <property type="evidence" value="ECO:0007669"/>
    <property type="project" value="InterPro"/>
</dbReference>
<keyword evidence="1" id="KW-1133">Transmembrane helix</keyword>
<name>A0A917KRI7_9PROT</name>
<evidence type="ECO:0000259" key="2">
    <source>
        <dbReference type="PROSITE" id="PS50885"/>
    </source>
</evidence>
<sequence>MHARIAPLPFGLLAAIGLTNAGVAAHLLANPGQDPAVGLVMLAASLAALGAGWVLAARVTIPLAQLADSLGAVARGERLVAIPGLGRADDIGAMAAAIALIRDRAASPSGHPVRPATALAEHIARAVDGATGAFRAVQGRRDGVTGDLYGSAEAAEAMARATREAHESVAERRELFGRIAAGPEAEIQRRASIRVPLRRGAMLELAGRRAVAVNLLDLSEGGAALDATETRAAVGMAGALVFGTNLMPMRVVAVGEDRIHVAFTALSSEARLAIRHMMSGAGQALAA</sequence>
<dbReference type="SUPFAM" id="SSF158472">
    <property type="entry name" value="HAMP domain-like"/>
    <property type="match status" value="1"/>
</dbReference>
<dbReference type="InterPro" id="IPR003660">
    <property type="entry name" value="HAMP_dom"/>
</dbReference>
<dbReference type="Gene3D" id="2.40.10.220">
    <property type="entry name" value="predicted glycosyltransferase like domains"/>
    <property type="match status" value="1"/>
</dbReference>
<dbReference type="Proteomes" id="UP000661507">
    <property type="component" value="Unassembled WGS sequence"/>
</dbReference>
<dbReference type="SUPFAM" id="SSF141371">
    <property type="entry name" value="PilZ domain-like"/>
    <property type="match status" value="1"/>
</dbReference>